<dbReference type="AlphaFoldDB" id="K1L5R9"/>
<keyword evidence="2" id="KW-1185">Reference proteome</keyword>
<comment type="caution">
    <text evidence="1">The sequence shown here is derived from an EMBL/GenBank/DDBJ whole genome shotgun (WGS) entry which is preliminary data.</text>
</comment>
<organism evidence="1 2">
    <name type="scientific">Cecembia lonarensis (strain CCUG 58316 / KCTC 22772 / LW9)</name>
    <dbReference type="NCBI Taxonomy" id="1225176"/>
    <lineage>
        <taxon>Bacteria</taxon>
        <taxon>Pseudomonadati</taxon>
        <taxon>Bacteroidota</taxon>
        <taxon>Cytophagia</taxon>
        <taxon>Cytophagales</taxon>
        <taxon>Cyclobacteriaceae</taxon>
        <taxon>Cecembia</taxon>
    </lineage>
</organism>
<proteinExistence type="predicted"/>
<dbReference type="InterPro" id="IPR041881">
    <property type="entry name" value="PqqD_sf"/>
</dbReference>
<name>K1L5R9_CECL9</name>
<reference evidence="1 2" key="1">
    <citation type="journal article" date="2012" name="J. Bacteriol.">
        <title>Draft Genome Sequence of Cecembia lonarensis Strain LW9T, Isolated from Lonar Lake, a Haloalkaline Lake in India.</title>
        <authorList>
            <person name="Shivaji S."/>
            <person name="Ara S."/>
            <person name="Singh A."/>
            <person name="Pinnaka A.K."/>
        </authorList>
    </citation>
    <scope>NUCLEOTIDE SEQUENCE [LARGE SCALE GENOMIC DNA]</scope>
    <source>
        <strain evidence="1 2">LW9</strain>
    </source>
</reference>
<gene>
    <name evidence="1" type="ORF">B879_03993</name>
</gene>
<evidence type="ECO:0000313" key="2">
    <source>
        <dbReference type="Proteomes" id="UP000004478"/>
    </source>
</evidence>
<evidence type="ECO:0008006" key="3">
    <source>
        <dbReference type="Google" id="ProtNLM"/>
    </source>
</evidence>
<sequence length="104" mass="12041">MHKSIQKETMKVKAESVYRVQEERILFTELGDEGVIYDMGKNDYFSLNETYCSIFLKIRKGLGMAGIVQELVEEYAVDQATCEKEVRDVIQELMKRGFIHEVVA</sequence>
<accession>K1L5R9</accession>
<dbReference type="InterPro" id="IPR008792">
    <property type="entry name" value="PQQD"/>
</dbReference>
<dbReference type="Proteomes" id="UP000004478">
    <property type="component" value="Unassembled WGS sequence"/>
</dbReference>
<dbReference type="Gene3D" id="1.10.10.1150">
    <property type="entry name" value="Coenzyme PQQ synthesis protein D (PqqD)"/>
    <property type="match status" value="1"/>
</dbReference>
<protein>
    <recommendedName>
        <fullName evidence="3">Coenzyme PQQ synthesis protein D (PqqD)</fullName>
    </recommendedName>
</protein>
<dbReference type="EMBL" id="AMGM01000133">
    <property type="protein sequence ID" value="EKB47407.1"/>
    <property type="molecule type" value="Genomic_DNA"/>
</dbReference>
<dbReference type="Pfam" id="PF05402">
    <property type="entry name" value="PqqD"/>
    <property type="match status" value="1"/>
</dbReference>
<evidence type="ECO:0000313" key="1">
    <source>
        <dbReference type="EMBL" id="EKB47407.1"/>
    </source>
</evidence>